<evidence type="ECO:0000313" key="1">
    <source>
        <dbReference type="EMBL" id="KAJ3479334.1"/>
    </source>
</evidence>
<gene>
    <name evidence="1" type="ORF">NLJ89_g12334</name>
</gene>
<accession>A0A9W8JM24</accession>
<dbReference type="EMBL" id="JANKHO010004024">
    <property type="protein sequence ID" value="KAJ3479334.1"/>
    <property type="molecule type" value="Genomic_DNA"/>
</dbReference>
<proteinExistence type="predicted"/>
<sequence>MPVSRLKNDKQPVRNKCQPTSANMLAARARPNPNISRFSPPHPARMHEFVSAGGPYAVVTVGRVVGIFPNSGVAMAQTVGVPDGALLNLKTWYGALGYYTSEYFAGQCAVIRVQEPPSTTATTTPLAPFPMEPVQS</sequence>
<dbReference type="AlphaFoldDB" id="A0A9W8JM24"/>
<keyword evidence="2" id="KW-1185">Reference proteome</keyword>
<name>A0A9W8JM24_9AGAR</name>
<evidence type="ECO:0000313" key="2">
    <source>
        <dbReference type="Proteomes" id="UP001148786"/>
    </source>
</evidence>
<reference evidence="1" key="1">
    <citation type="submission" date="2022-07" db="EMBL/GenBank/DDBJ databases">
        <title>Genome Sequence of Agrocybe chaxingu.</title>
        <authorList>
            <person name="Buettner E."/>
        </authorList>
    </citation>
    <scope>NUCLEOTIDE SEQUENCE</scope>
    <source>
        <strain evidence="1">MP-N11</strain>
    </source>
</reference>
<dbReference type="Proteomes" id="UP001148786">
    <property type="component" value="Unassembled WGS sequence"/>
</dbReference>
<protein>
    <submittedName>
        <fullName evidence="1">Uncharacterized protein</fullName>
    </submittedName>
</protein>
<comment type="caution">
    <text evidence="1">The sequence shown here is derived from an EMBL/GenBank/DDBJ whole genome shotgun (WGS) entry which is preliminary data.</text>
</comment>
<organism evidence="1 2">
    <name type="scientific">Agrocybe chaxingu</name>
    <dbReference type="NCBI Taxonomy" id="84603"/>
    <lineage>
        <taxon>Eukaryota</taxon>
        <taxon>Fungi</taxon>
        <taxon>Dikarya</taxon>
        <taxon>Basidiomycota</taxon>
        <taxon>Agaricomycotina</taxon>
        <taxon>Agaricomycetes</taxon>
        <taxon>Agaricomycetidae</taxon>
        <taxon>Agaricales</taxon>
        <taxon>Agaricineae</taxon>
        <taxon>Strophariaceae</taxon>
        <taxon>Agrocybe</taxon>
    </lineage>
</organism>